<dbReference type="NCBIfam" id="TIGR00074">
    <property type="entry name" value="hypC_hupF"/>
    <property type="match status" value="1"/>
</dbReference>
<dbReference type="Proteomes" id="UP000811545">
    <property type="component" value="Unassembled WGS sequence"/>
</dbReference>
<organism evidence="2 3">
    <name type="scientific">Psychracetigena formicireducens</name>
    <dbReference type="NCBI Taxonomy" id="2986056"/>
    <lineage>
        <taxon>Bacteria</taxon>
        <taxon>Bacillati</taxon>
        <taxon>Candidatus Lithacetigenota</taxon>
        <taxon>Candidatus Psychracetigena</taxon>
    </lineage>
</organism>
<reference evidence="2 3" key="1">
    <citation type="journal article" date="2021" name="bioRxiv">
        <title>Unique metabolic strategies in Hadean analogues reveal hints for primordial physiology.</title>
        <authorList>
            <person name="Nobu M.K."/>
            <person name="Nakai R."/>
            <person name="Tamazawa S."/>
            <person name="Mori H."/>
            <person name="Toyoda A."/>
            <person name="Ijiri A."/>
            <person name="Suzuki S."/>
            <person name="Kurokawa K."/>
            <person name="Kamagata Y."/>
            <person name="Tamaki H."/>
        </authorList>
    </citation>
    <scope>NUCLEOTIDE SEQUENCE [LARGE SCALE GENOMIC DNA]</scope>
    <source>
        <strain evidence="2">BS525</strain>
    </source>
</reference>
<dbReference type="PRINTS" id="PR00445">
    <property type="entry name" value="HUPFHYPC"/>
</dbReference>
<sequence length="71" mass="7760">MCVAVPAKIVSISGEEAIVDFGGLYRTISLLFTPEAQVEDYVIVHAGYAISLMTEEEAVETITLLDKLEQK</sequence>
<evidence type="ECO:0000313" key="2">
    <source>
        <dbReference type="EMBL" id="MBT9144822.1"/>
    </source>
</evidence>
<comment type="similarity">
    <text evidence="1">Belongs to the HupF/HypC family.</text>
</comment>
<dbReference type="Gene3D" id="2.30.30.140">
    <property type="match status" value="1"/>
</dbReference>
<dbReference type="Pfam" id="PF01455">
    <property type="entry name" value="HupF_HypC"/>
    <property type="match status" value="1"/>
</dbReference>
<dbReference type="InterPro" id="IPR001109">
    <property type="entry name" value="Hydrogenase_HupF/HypC"/>
</dbReference>
<gene>
    <name evidence="2" type="primary">hypC</name>
    <name evidence="2" type="ORF">DDT42_00673</name>
</gene>
<name>A0A9E2F1L0_PSYF1</name>
<dbReference type="AlphaFoldDB" id="A0A9E2F1L0"/>
<dbReference type="EMBL" id="QLTW01000024">
    <property type="protein sequence ID" value="MBT9144822.1"/>
    <property type="molecule type" value="Genomic_DNA"/>
</dbReference>
<dbReference type="PROSITE" id="PS01097">
    <property type="entry name" value="HUPF_HYPC"/>
    <property type="match status" value="1"/>
</dbReference>
<accession>A0A9E2F1L0</accession>
<dbReference type="PANTHER" id="PTHR35177">
    <property type="entry name" value="HYDROGENASE MATURATION FACTOR HYBG"/>
    <property type="match status" value="1"/>
</dbReference>
<dbReference type="GO" id="GO:0005506">
    <property type="term" value="F:iron ion binding"/>
    <property type="evidence" value="ECO:0007669"/>
    <property type="project" value="TreeGrafter"/>
</dbReference>
<dbReference type="GO" id="GO:1902670">
    <property type="term" value="F:carbon dioxide binding"/>
    <property type="evidence" value="ECO:0007669"/>
    <property type="project" value="TreeGrafter"/>
</dbReference>
<protein>
    <submittedName>
        <fullName evidence="2">Hydrogenase isoenzymes formation protein HypC</fullName>
    </submittedName>
</protein>
<dbReference type="GO" id="GO:0051604">
    <property type="term" value="P:protein maturation"/>
    <property type="evidence" value="ECO:0007669"/>
    <property type="project" value="TreeGrafter"/>
</dbReference>
<evidence type="ECO:0000313" key="3">
    <source>
        <dbReference type="Proteomes" id="UP000811545"/>
    </source>
</evidence>
<dbReference type="InterPro" id="IPR019812">
    <property type="entry name" value="Hydgase_assmbl_chp_CS"/>
</dbReference>
<dbReference type="SUPFAM" id="SSF159127">
    <property type="entry name" value="HupF/HypC-like"/>
    <property type="match status" value="1"/>
</dbReference>
<evidence type="ECO:0000256" key="1">
    <source>
        <dbReference type="ARBA" id="ARBA00006018"/>
    </source>
</evidence>
<dbReference type="PANTHER" id="PTHR35177:SF2">
    <property type="entry name" value="HYDROGENASE MATURATION FACTOR HYBG"/>
    <property type="match status" value="1"/>
</dbReference>
<comment type="caution">
    <text evidence="2">The sequence shown here is derived from an EMBL/GenBank/DDBJ whole genome shotgun (WGS) entry which is preliminary data.</text>
</comment>
<proteinExistence type="inferred from homology"/>